<protein>
    <recommendedName>
        <fullName evidence="4">Tail tape measure protein</fullName>
    </recommendedName>
</protein>
<evidence type="ECO:0000313" key="2">
    <source>
        <dbReference type="EMBL" id="EQB31504.1"/>
    </source>
</evidence>
<reference evidence="2 3" key="1">
    <citation type="journal article" date="2013" name="Genome Announc.">
        <title>Draft Genome Sequence of Sphingobium ummariense Strain RL-3, a Hexachlorocyclohexane-Degrading Bacterium.</title>
        <authorList>
            <person name="Kohli P."/>
            <person name="Dua A."/>
            <person name="Sangwan N."/>
            <person name="Oldach P."/>
            <person name="Khurana J.P."/>
            <person name="Lal R."/>
        </authorList>
    </citation>
    <scope>NUCLEOTIDE SEQUENCE [LARGE SCALE GENOMIC DNA]</scope>
    <source>
        <strain evidence="2 3">RL-3</strain>
    </source>
</reference>
<dbReference type="InterPro" id="IPR053058">
    <property type="entry name" value="Mulikevirus_tape_measure"/>
</dbReference>
<dbReference type="Proteomes" id="UP000015523">
    <property type="component" value="Unassembled WGS sequence"/>
</dbReference>
<feature type="compositionally biased region" description="Basic and acidic residues" evidence="1">
    <location>
        <begin position="1"/>
        <end position="13"/>
    </location>
</feature>
<proteinExistence type="predicted"/>
<accession>T0K4G5</accession>
<keyword evidence="3" id="KW-1185">Reference proteome</keyword>
<organism evidence="2 3">
    <name type="scientific">Sphingobium ummariense RL-3</name>
    <dbReference type="NCBI Taxonomy" id="1346791"/>
    <lineage>
        <taxon>Bacteria</taxon>
        <taxon>Pseudomonadati</taxon>
        <taxon>Pseudomonadota</taxon>
        <taxon>Alphaproteobacteria</taxon>
        <taxon>Sphingomonadales</taxon>
        <taxon>Sphingomonadaceae</taxon>
        <taxon>Sphingobium</taxon>
    </lineage>
</organism>
<dbReference type="PANTHER" id="PTHR38812">
    <property type="entry name" value="MU-LIKE PROPHAGE FLUMU PROTEIN GP42"/>
    <property type="match status" value="1"/>
</dbReference>
<dbReference type="eggNOG" id="COG3941">
    <property type="taxonomic scope" value="Bacteria"/>
</dbReference>
<dbReference type="EMBL" id="AUWY01000100">
    <property type="protein sequence ID" value="EQB31504.1"/>
    <property type="molecule type" value="Genomic_DNA"/>
</dbReference>
<feature type="compositionally biased region" description="Basic and acidic residues" evidence="1">
    <location>
        <begin position="34"/>
        <end position="43"/>
    </location>
</feature>
<evidence type="ECO:0000313" key="3">
    <source>
        <dbReference type="Proteomes" id="UP000015523"/>
    </source>
</evidence>
<evidence type="ECO:0008006" key="4">
    <source>
        <dbReference type="Google" id="ProtNLM"/>
    </source>
</evidence>
<name>T0K4G5_9SPHN</name>
<dbReference type="PATRIC" id="fig|1346791.3.peg.2771"/>
<dbReference type="PANTHER" id="PTHR38812:SF2">
    <property type="entry name" value="MU-LIKE PROPHAGE FLUMU PROTEIN GP42"/>
    <property type="match status" value="1"/>
</dbReference>
<feature type="region of interest" description="Disordered" evidence="1">
    <location>
        <begin position="402"/>
        <end position="466"/>
    </location>
</feature>
<feature type="region of interest" description="Disordered" evidence="1">
    <location>
        <begin position="1"/>
        <end position="51"/>
    </location>
</feature>
<comment type="caution">
    <text evidence="2">The sequence shown here is derived from an EMBL/GenBank/DDBJ whole genome shotgun (WGS) entry which is preliminary data.</text>
</comment>
<gene>
    <name evidence="2" type="ORF">M529_14395</name>
</gene>
<evidence type="ECO:0000256" key="1">
    <source>
        <dbReference type="SAM" id="MobiDB-lite"/>
    </source>
</evidence>
<sequence>MNRTGRPLDKFRSDVAAAGRSSQSTGAAIGAMGRHMERSERSARGLGRAGETMGQRVAAGARRAGAALLALERRMEISDATMGKLAFKAGGLLGGALRSGVLTAGTIGGAAAVGGLYKIMSAGIQSENFETQLFGLEGRNAAAAKKDLDWITKFAANTPYDLAQVTQAFINARNAGINPMNGSLATLGDAAAALNKTYDDAIGMLADAKTEQYERMREFGITPSQKDGKVTLRYVDRLGKDMVKIVNKAGNEVERATLQILAEKFGGGGDLLSKTTLGKWNNLTDRMSQQAVKVWKNGFGDEVKRQLDRAGAAFENAEANGSADSWAKSTSQALTSVVKVIGDQPWEQYGRDFRTVANGIRDIANAAVYLKQKAGAIDITPLLPPQLRALRNGLDALHGYQQARDRATRQAKPKPSNGVPFFDTMDRRPARNSSNGVPFFDSMEARPHTRATRAPSRKGAAVAPQPQKAQVALHVSADRGVSVKTQKVVATGMDVDVNTGRAMGAFA</sequence>
<dbReference type="AlphaFoldDB" id="T0K4G5"/>
<dbReference type="STRING" id="1346791.M529_14395"/>